<evidence type="ECO:0000256" key="4">
    <source>
        <dbReference type="ARBA" id="ARBA00022651"/>
    </source>
</evidence>
<evidence type="ECO:0000256" key="9">
    <source>
        <dbReference type="ARBA" id="ARBA00034075"/>
    </source>
</evidence>
<dbReference type="GO" id="GO:0030600">
    <property type="term" value="F:feruloyl esterase activity"/>
    <property type="evidence" value="ECO:0007669"/>
    <property type="project" value="UniProtKB-EC"/>
</dbReference>
<evidence type="ECO:0000256" key="8">
    <source>
        <dbReference type="ARBA" id="ARBA00023326"/>
    </source>
</evidence>
<evidence type="ECO:0000256" key="3">
    <source>
        <dbReference type="ARBA" id="ARBA00022525"/>
    </source>
</evidence>
<keyword evidence="11" id="KW-1185">Reference proteome</keyword>
<sequence>MYPRKNKNLYHTMAVHVYLTIIAALLHLTLATPTPIPSKRSSTGCGKPPFLPGLTQYRFNLISSGKSRSYSYHLPASYDPDTAYPVVLGFHGSSSIGAFFELDTKMSASRYSGEKIMLYPNGMDGSWAGPSYHENSSSTVEEDVQFIADVVADAKARFCVDEEKVFGVGMSNGGGFVNSLACSDLSNPLFAALATHSGAFYTDTNGPNNGCTHPKPIPMLSIHGAADKTVPYTGGDGDGGPLPAIQDWLGWWTERNACTTKRTETLYDGKVLHESWICEGKEGFLQHYKIAGLGHCWADTEPNISQLTVPQLPSVMRSSE</sequence>
<evidence type="ECO:0000256" key="5">
    <source>
        <dbReference type="ARBA" id="ARBA00022729"/>
    </source>
</evidence>
<name>A0A6A5K5X7_9PLEO</name>
<comment type="subcellular location">
    <subcellularLocation>
        <location evidence="1">Secreted</location>
    </subcellularLocation>
</comment>
<dbReference type="PANTHER" id="PTHR38050:SF2">
    <property type="entry name" value="FERULOYL ESTERASE C-RELATED"/>
    <property type="match status" value="1"/>
</dbReference>
<proteinExistence type="predicted"/>
<evidence type="ECO:0000313" key="10">
    <source>
        <dbReference type="EMBL" id="KAF1829864.1"/>
    </source>
</evidence>
<evidence type="ECO:0000256" key="2">
    <source>
        <dbReference type="ARBA" id="ARBA00013091"/>
    </source>
</evidence>
<dbReference type="Proteomes" id="UP000800040">
    <property type="component" value="Unassembled WGS sequence"/>
</dbReference>
<dbReference type="SUPFAM" id="SSF53474">
    <property type="entry name" value="alpha/beta-Hydrolases"/>
    <property type="match status" value="1"/>
</dbReference>
<dbReference type="GO" id="GO:0045493">
    <property type="term" value="P:xylan catabolic process"/>
    <property type="evidence" value="ECO:0007669"/>
    <property type="project" value="UniProtKB-KW"/>
</dbReference>
<dbReference type="AlphaFoldDB" id="A0A6A5K5X7"/>
<evidence type="ECO:0000256" key="1">
    <source>
        <dbReference type="ARBA" id="ARBA00004613"/>
    </source>
</evidence>
<dbReference type="EMBL" id="ML975421">
    <property type="protein sequence ID" value="KAF1829864.1"/>
    <property type="molecule type" value="Genomic_DNA"/>
</dbReference>
<reference evidence="10" key="1">
    <citation type="submission" date="2020-01" db="EMBL/GenBank/DDBJ databases">
        <authorList>
            <consortium name="DOE Joint Genome Institute"/>
            <person name="Haridas S."/>
            <person name="Albert R."/>
            <person name="Binder M."/>
            <person name="Bloem J."/>
            <person name="Labutti K."/>
            <person name="Salamov A."/>
            <person name="Andreopoulos B."/>
            <person name="Baker S.E."/>
            <person name="Barry K."/>
            <person name="Bills G."/>
            <person name="Bluhm B.H."/>
            <person name="Cannon C."/>
            <person name="Castanera R."/>
            <person name="Culley D.E."/>
            <person name="Daum C."/>
            <person name="Ezra D."/>
            <person name="Gonzalez J.B."/>
            <person name="Henrissat B."/>
            <person name="Kuo A."/>
            <person name="Liang C."/>
            <person name="Lipzen A."/>
            <person name="Lutzoni F."/>
            <person name="Magnuson J."/>
            <person name="Mondo S."/>
            <person name="Nolan M."/>
            <person name="Ohm R."/>
            <person name="Pangilinan J."/>
            <person name="Park H.-J."/>
            <person name="Ramirez L."/>
            <person name="Alfaro M."/>
            <person name="Sun H."/>
            <person name="Tritt A."/>
            <person name="Yoshinaga Y."/>
            <person name="Zwiers L.-H."/>
            <person name="Turgeon B.G."/>
            <person name="Goodwin S.B."/>
            <person name="Spatafora J.W."/>
            <person name="Crous P.W."/>
            <person name="Grigoriev I.V."/>
        </authorList>
    </citation>
    <scope>NUCLEOTIDE SEQUENCE</scope>
    <source>
        <strain evidence="10">P77</strain>
    </source>
</reference>
<dbReference type="PANTHER" id="PTHR38050">
    <property type="match status" value="1"/>
</dbReference>
<evidence type="ECO:0000256" key="7">
    <source>
        <dbReference type="ARBA" id="ARBA00023277"/>
    </source>
</evidence>
<keyword evidence="8" id="KW-0624">Polysaccharide degradation</keyword>
<keyword evidence="7" id="KW-0119">Carbohydrate metabolism</keyword>
<evidence type="ECO:0000313" key="11">
    <source>
        <dbReference type="Proteomes" id="UP000800040"/>
    </source>
</evidence>
<keyword evidence="5" id="KW-0732">Signal</keyword>
<gene>
    <name evidence="10" type="ORF">BDW02DRAFT_651055</name>
</gene>
<comment type="catalytic activity">
    <reaction evidence="9">
        <text>feruloyl-polysaccharide + H2O = ferulate + polysaccharide.</text>
        <dbReference type="EC" id="3.1.1.73"/>
    </reaction>
</comment>
<dbReference type="EC" id="3.1.1.73" evidence="2"/>
<dbReference type="GO" id="GO:0005576">
    <property type="term" value="C:extracellular region"/>
    <property type="evidence" value="ECO:0007669"/>
    <property type="project" value="UniProtKB-SubCell"/>
</dbReference>
<dbReference type="InterPro" id="IPR043595">
    <property type="entry name" value="FaeB/C/D"/>
</dbReference>
<keyword evidence="3" id="KW-0964">Secreted</keyword>
<feature type="non-terminal residue" evidence="10">
    <location>
        <position position="320"/>
    </location>
</feature>
<accession>A0A6A5K5X7</accession>
<keyword evidence="6 10" id="KW-0378">Hydrolase</keyword>
<evidence type="ECO:0000256" key="6">
    <source>
        <dbReference type="ARBA" id="ARBA00022801"/>
    </source>
</evidence>
<dbReference type="InterPro" id="IPR029058">
    <property type="entry name" value="AB_hydrolase_fold"/>
</dbReference>
<dbReference type="Gene3D" id="3.40.50.1820">
    <property type="entry name" value="alpha/beta hydrolase"/>
    <property type="match status" value="1"/>
</dbReference>
<keyword evidence="4" id="KW-0858">Xylan degradation</keyword>
<dbReference type="OrthoDB" id="424610at2759"/>
<protein>
    <recommendedName>
        <fullName evidence="2">feruloyl esterase</fullName>
        <ecNumber evidence="2">3.1.1.73</ecNumber>
    </recommendedName>
</protein>
<organism evidence="10 11">
    <name type="scientific">Decorospora gaudefroyi</name>
    <dbReference type="NCBI Taxonomy" id="184978"/>
    <lineage>
        <taxon>Eukaryota</taxon>
        <taxon>Fungi</taxon>
        <taxon>Dikarya</taxon>
        <taxon>Ascomycota</taxon>
        <taxon>Pezizomycotina</taxon>
        <taxon>Dothideomycetes</taxon>
        <taxon>Pleosporomycetidae</taxon>
        <taxon>Pleosporales</taxon>
        <taxon>Pleosporineae</taxon>
        <taxon>Pleosporaceae</taxon>
        <taxon>Decorospora</taxon>
    </lineage>
</organism>